<comment type="caution">
    <text evidence="1">The sequence shown here is derived from an EMBL/GenBank/DDBJ whole genome shotgun (WGS) entry which is preliminary data.</text>
</comment>
<dbReference type="RefSeq" id="XP_046010282.1">
    <property type="nucleotide sequence ID" value="XM_046148341.1"/>
</dbReference>
<dbReference type="Proteomes" id="UP000756346">
    <property type="component" value="Unassembled WGS sequence"/>
</dbReference>
<dbReference type="GeneID" id="70177887"/>
<dbReference type="EMBL" id="JAGTJQ010000007">
    <property type="protein sequence ID" value="KAH7027483.1"/>
    <property type="molecule type" value="Genomic_DNA"/>
</dbReference>
<dbReference type="AlphaFoldDB" id="A0A9P8Y241"/>
<evidence type="ECO:0000313" key="2">
    <source>
        <dbReference type="Proteomes" id="UP000756346"/>
    </source>
</evidence>
<reference evidence="1" key="1">
    <citation type="journal article" date="2021" name="Nat. Commun.">
        <title>Genetic determinants of endophytism in the Arabidopsis root mycobiome.</title>
        <authorList>
            <person name="Mesny F."/>
            <person name="Miyauchi S."/>
            <person name="Thiergart T."/>
            <person name="Pickel B."/>
            <person name="Atanasova L."/>
            <person name="Karlsson M."/>
            <person name="Huettel B."/>
            <person name="Barry K.W."/>
            <person name="Haridas S."/>
            <person name="Chen C."/>
            <person name="Bauer D."/>
            <person name="Andreopoulos W."/>
            <person name="Pangilinan J."/>
            <person name="LaButti K."/>
            <person name="Riley R."/>
            <person name="Lipzen A."/>
            <person name="Clum A."/>
            <person name="Drula E."/>
            <person name="Henrissat B."/>
            <person name="Kohler A."/>
            <person name="Grigoriev I.V."/>
            <person name="Martin F.M."/>
            <person name="Hacquard S."/>
        </authorList>
    </citation>
    <scope>NUCLEOTIDE SEQUENCE</scope>
    <source>
        <strain evidence="1">MPI-CAGE-CH-0230</strain>
    </source>
</reference>
<sequence length="167" mass="18498">MEGSLQLTRRRSPLRAAEIAGIRLRLRCSACWDWDGCCGEQWFFPCRREVGGVVGWWNGEWKKLSRCSRLVAARRRRPSSVRPVRTREAPAPTGDFLDVTAKRQPTCPPRPHRCVIIAQQDLPPGLAFAQTYLNSTSHPPAPPPPQVLQVGIIFGAFAALCAEGSPA</sequence>
<protein>
    <submittedName>
        <fullName evidence="1">Uncharacterized protein</fullName>
    </submittedName>
</protein>
<keyword evidence="2" id="KW-1185">Reference proteome</keyword>
<name>A0A9P8Y241_9PEZI</name>
<organism evidence="1 2">
    <name type="scientific">Microdochium trichocladiopsis</name>
    <dbReference type="NCBI Taxonomy" id="1682393"/>
    <lineage>
        <taxon>Eukaryota</taxon>
        <taxon>Fungi</taxon>
        <taxon>Dikarya</taxon>
        <taxon>Ascomycota</taxon>
        <taxon>Pezizomycotina</taxon>
        <taxon>Sordariomycetes</taxon>
        <taxon>Xylariomycetidae</taxon>
        <taxon>Xylariales</taxon>
        <taxon>Microdochiaceae</taxon>
        <taxon>Microdochium</taxon>
    </lineage>
</organism>
<evidence type="ECO:0000313" key="1">
    <source>
        <dbReference type="EMBL" id="KAH7027483.1"/>
    </source>
</evidence>
<proteinExistence type="predicted"/>
<gene>
    <name evidence="1" type="ORF">B0I36DRAFT_139104</name>
</gene>
<accession>A0A9P8Y241</accession>